<reference evidence="2" key="1">
    <citation type="journal article" date="2023" name="bioRxiv">
        <title>Improved chromosome-level genome assembly for marigold (Tagetes erecta).</title>
        <authorList>
            <person name="Jiang F."/>
            <person name="Yuan L."/>
            <person name="Wang S."/>
            <person name="Wang H."/>
            <person name="Xu D."/>
            <person name="Wang A."/>
            <person name="Fan W."/>
        </authorList>
    </citation>
    <scope>NUCLEOTIDE SEQUENCE</scope>
    <source>
        <strain evidence="2">WSJ</strain>
        <tissue evidence="2">Leaf</tissue>
    </source>
</reference>
<accession>A0AAD8KJT6</accession>
<proteinExistence type="predicted"/>
<name>A0AAD8KJT6_TARER</name>
<sequence>MKPKSRLKISFGRFRLKISLKQPLHFGLRCGGRRQPVVVVSFLRSSRSSRFLKFGRNTKRRRPNPKDKLTKLRTP</sequence>
<evidence type="ECO:0000256" key="1">
    <source>
        <dbReference type="SAM" id="MobiDB-lite"/>
    </source>
</evidence>
<feature type="compositionally biased region" description="Basic and acidic residues" evidence="1">
    <location>
        <begin position="64"/>
        <end position="75"/>
    </location>
</feature>
<dbReference type="AlphaFoldDB" id="A0AAD8KJT6"/>
<protein>
    <submittedName>
        <fullName evidence="2">Uncharacterized protein</fullName>
    </submittedName>
</protein>
<gene>
    <name evidence="2" type="ORF">QVD17_19355</name>
</gene>
<feature type="region of interest" description="Disordered" evidence="1">
    <location>
        <begin position="53"/>
        <end position="75"/>
    </location>
</feature>
<keyword evidence="3" id="KW-1185">Reference proteome</keyword>
<dbReference type="Proteomes" id="UP001229421">
    <property type="component" value="Unassembled WGS sequence"/>
</dbReference>
<comment type="caution">
    <text evidence="2">The sequence shown here is derived from an EMBL/GenBank/DDBJ whole genome shotgun (WGS) entry which is preliminary data.</text>
</comment>
<dbReference type="EMBL" id="JAUHHV010000005">
    <property type="protein sequence ID" value="KAK1424044.1"/>
    <property type="molecule type" value="Genomic_DNA"/>
</dbReference>
<evidence type="ECO:0000313" key="3">
    <source>
        <dbReference type="Proteomes" id="UP001229421"/>
    </source>
</evidence>
<organism evidence="2 3">
    <name type="scientific">Tagetes erecta</name>
    <name type="common">African marigold</name>
    <dbReference type="NCBI Taxonomy" id="13708"/>
    <lineage>
        <taxon>Eukaryota</taxon>
        <taxon>Viridiplantae</taxon>
        <taxon>Streptophyta</taxon>
        <taxon>Embryophyta</taxon>
        <taxon>Tracheophyta</taxon>
        <taxon>Spermatophyta</taxon>
        <taxon>Magnoliopsida</taxon>
        <taxon>eudicotyledons</taxon>
        <taxon>Gunneridae</taxon>
        <taxon>Pentapetalae</taxon>
        <taxon>asterids</taxon>
        <taxon>campanulids</taxon>
        <taxon>Asterales</taxon>
        <taxon>Asteraceae</taxon>
        <taxon>Asteroideae</taxon>
        <taxon>Heliantheae alliance</taxon>
        <taxon>Tageteae</taxon>
        <taxon>Tagetes</taxon>
    </lineage>
</organism>
<evidence type="ECO:0000313" key="2">
    <source>
        <dbReference type="EMBL" id="KAK1424044.1"/>
    </source>
</evidence>